<evidence type="ECO:0000313" key="1">
    <source>
        <dbReference type="EMBL" id="KAJ4365200.1"/>
    </source>
</evidence>
<reference evidence="1" key="1">
    <citation type="submission" date="2022-10" db="EMBL/GenBank/DDBJ databases">
        <title>Tapping the CABI collections for fungal endophytes: first genome assemblies for Collariella, Neodidymelliopsis, Ascochyta clinopodiicola, Didymella pomorum, Didymosphaeria variabile, Neocosmospora piperis and Neocucurbitaria cava.</title>
        <authorList>
            <person name="Hill R."/>
        </authorList>
    </citation>
    <scope>NUCLEOTIDE SEQUENCE</scope>
    <source>
        <strain evidence="1">IMI 356814</strain>
    </source>
</reference>
<dbReference type="AlphaFoldDB" id="A0A9W8Y3Q8"/>
<comment type="caution">
    <text evidence="1">The sequence shown here is derived from an EMBL/GenBank/DDBJ whole genome shotgun (WGS) entry which is preliminary data.</text>
</comment>
<sequence>MKETNAICKKQWETLRQNAGRKTLGQIAAEFEVFLEGFRQERSLEDAKLVNAQKARVLGVGAGVAQSANSQLQQNSGAGGSSGKGKATKQEGVVVVDCWDSDWDWRYTPRWCTHSSCPSSSSYSPYANHLYAFYHTRRPSTFLPLQNLCSTCSKSEVETCERCISEKWSGRCGWDEGEWNAWFGNVVRNRDVESEFWVNAQERLIRERGPVRWVEKGGEVEGKEGQVLEKKGKWGILSRLFSSMAA</sequence>
<evidence type="ECO:0000313" key="2">
    <source>
        <dbReference type="Proteomes" id="UP001140560"/>
    </source>
</evidence>
<accession>A0A9W8Y3Q8</accession>
<organism evidence="1 2">
    <name type="scientific">Neocucurbitaria cava</name>
    <dbReference type="NCBI Taxonomy" id="798079"/>
    <lineage>
        <taxon>Eukaryota</taxon>
        <taxon>Fungi</taxon>
        <taxon>Dikarya</taxon>
        <taxon>Ascomycota</taxon>
        <taxon>Pezizomycotina</taxon>
        <taxon>Dothideomycetes</taxon>
        <taxon>Pleosporomycetidae</taxon>
        <taxon>Pleosporales</taxon>
        <taxon>Pleosporineae</taxon>
        <taxon>Cucurbitariaceae</taxon>
        <taxon>Neocucurbitaria</taxon>
    </lineage>
</organism>
<protein>
    <submittedName>
        <fullName evidence="1">Uncharacterized protein</fullName>
    </submittedName>
</protein>
<dbReference type="OrthoDB" id="3875902at2759"/>
<name>A0A9W8Y3Q8_9PLEO</name>
<dbReference type="Proteomes" id="UP001140560">
    <property type="component" value="Unassembled WGS sequence"/>
</dbReference>
<dbReference type="EMBL" id="JAPEUY010000016">
    <property type="protein sequence ID" value="KAJ4365200.1"/>
    <property type="molecule type" value="Genomic_DNA"/>
</dbReference>
<gene>
    <name evidence="1" type="ORF">N0V83_008818</name>
</gene>
<keyword evidence="2" id="KW-1185">Reference proteome</keyword>
<proteinExistence type="predicted"/>